<proteinExistence type="predicted"/>
<accession>A0A6J5KQZ2</accession>
<evidence type="ECO:0000313" key="1">
    <source>
        <dbReference type="EMBL" id="CAB4122470.1"/>
    </source>
</evidence>
<organism evidence="1">
    <name type="scientific">uncultured Caudovirales phage</name>
    <dbReference type="NCBI Taxonomy" id="2100421"/>
    <lineage>
        <taxon>Viruses</taxon>
        <taxon>Duplodnaviria</taxon>
        <taxon>Heunggongvirae</taxon>
        <taxon>Uroviricota</taxon>
        <taxon>Caudoviricetes</taxon>
        <taxon>Peduoviridae</taxon>
        <taxon>Maltschvirus</taxon>
        <taxon>Maltschvirus maltsch</taxon>
    </lineage>
</organism>
<name>A0A6J5KQZ2_9CAUD</name>
<protein>
    <submittedName>
        <fullName evidence="1">Uncharacterized protein</fullName>
    </submittedName>
</protein>
<dbReference type="EMBL" id="LR796167">
    <property type="protein sequence ID" value="CAB4122470.1"/>
    <property type="molecule type" value="Genomic_DNA"/>
</dbReference>
<sequence>MDIYQYIEYIAKVVYNVAMKIKPPPTKVRIFCTETVRSVKARVMLKDDNNLKVEMPTGYVMKMQRKTRPANCYYFRVGDLEFTTDGVLIQ</sequence>
<gene>
    <name evidence="1" type="ORF">UFOVP29_25</name>
</gene>
<reference evidence="1" key="1">
    <citation type="submission" date="2020-04" db="EMBL/GenBank/DDBJ databases">
        <authorList>
            <person name="Chiriac C."/>
            <person name="Salcher M."/>
            <person name="Ghai R."/>
            <person name="Kavagutti S V."/>
        </authorList>
    </citation>
    <scope>NUCLEOTIDE SEQUENCE</scope>
</reference>